<evidence type="ECO:0000259" key="4">
    <source>
        <dbReference type="Pfam" id="PF06094"/>
    </source>
</evidence>
<dbReference type="RefSeq" id="WP_197661497.1">
    <property type="nucleotide sequence ID" value="NZ_JAEAGR010000010.1"/>
</dbReference>
<name>A0A8J7KX35_9FIRM</name>
<dbReference type="SUPFAM" id="SSF110857">
    <property type="entry name" value="Gamma-glutamyl cyclotransferase-like"/>
    <property type="match status" value="1"/>
</dbReference>
<dbReference type="Proteomes" id="UP000623269">
    <property type="component" value="Unassembled WGS sequence"/>
</dbReference>
<proteinExistence type="predicted"/>
<dbReference type="CDD" id="cd06661">
    <property type="entry name" value="GGCT_like"/>
    <property type="match status" value="1"/>
</dbReference>
<dbReference type="EMBL" id="JAEAGR010000010">
    <property type="protein sequence ID" value="MBH1941277.1"/>
    <property type="molecule type" value="Genomic_DNA"/>
</dbReference>
<sequence>MHSIFIYGTLKDREFQRYLFGKELEMVNATLDNYKIYSDLDGYYYIENSKGNSINGKIIEVTDKELEIIEAWEEVPMYIRKECKVTIEGGIHKIVDAYFKRSTFGKIEVDNQSTTRNNRDDIIKEIELMKERIRGREYPRSDLMIVYPALIVDKKKYIEFVDKKIQKETEEYFTKFMKDTVNTEYNNEFNDSIERVYYGHKFVVSDNNNQYSEIYISCIKDLNIVSILINIPNILIDTVELIEKVNDQAIFFQEGKGNIDIKNLLYEIGLEICGVANFISFLPELPKKKKMSDFLAGEMTPDSYEVIHPDYYNPENIGIYNSSEIYASFHSLLIRQNNFSDNYLIRAKRQTLTYFIIELLVLQEALINRTNGIIDKIIYHKEKYDCDFQVEQLEKLIYETSKGLFLWNVRKFKFTTGKILADNISKRFGIDELLAEQEKNKDRIEQLLSIRVARINEHENKSINLLLILLTFLQVAPVIYTSIMSIYDGKFYLEQLYASVASLMICIILLVIFRIRLRIKIRKENLKK</sequence>
<reference evidence="5" key="1">
    <citation type="submission" date="2020-12" db="EMBL/GenBank/DDBJ databases">
        <title>M. sibirica DSM 26468T genome.</title>
        <authorList>
            <person name="Thieme N."/>
            <person name="Rettenmaier R."/>
            <person name="Zverlov V."/>
            <person name="Liebl W."/>
        </authorList>
    </citation>
    <scope>NUCLEOTIDE SEQUENCE</scope>
    <source>
        <strain evidence="5">DSM 26468</strain>
    </source>
</reference>
<organism evidence="5 6">
    <name type="scientific">Mobilitalea sibirica</name>
    <dbReference type="NCBI Taxonomy" id="1462919"/>
    <lineage>
        <taxon>Bacteria</taxon>
        <taxon>Bacillati</taxon>
        <taxon>Bacillota</taxon>
        <taxon>Clostridia</taxon>
        <taxon>Lachnospirales</taxon>
        <taxon>Lachnospiraceae</taxon>
        <taxon>Mobilitalea</taxon>
    </lineage>
</organism>
<dbReference type="Pfam" id="PF06094">
    <property type="entry name" value="GGACT"/>
    <property type="match status" value="1"/>
</dbReference>
<protein>
    <recommendedName>
        <fullName evidence="2">Putative gamma-glutamylcyclotransferase</fullName>
    </recommendedName>
</protein>
<evidence type="ECO:0000256" key="1">
    <source>
        <dbReference type="ARBA" id="ARBA00022679"/>
    </source>
</evidence>
<keyword evidence="3" id="KW-0812">Transmembrane</keyword>
<comment type="caution">
    <text evidence="5">The sequence shown here is derived from an EMBL/GenBank/DDBJ whole genome shotgun (WGS) entry which is preliminary data.</text>
</comment>
<feature type="domain" description="Gamma-glutamylcyclotransferase AIG2-like" evidence="4">
    <location>
        <begin position="4"/>
        <end position="102"/>
    </location>
</feature>
<dbReference type="InterPro" id="IPR009288">
    <property type="entry name" value="AIG2-like_dom"/>
</dbReference>
<keyword evidence="3" id="KW-1133">Transmembrane helix</keyword>
<keyword evidence="1" id="KW-0808">Transferase</keyword>
<dbReference type="PANTHER" id="PTHR31544">
    <property type="entry name" value="AIG2-LIKE PROTEIN D"/>
    <property type="match status" value="1"/>
</dbReference>
<evidence type="ECO:0000313" key="5">
    <source>
        <dbReference type="EMBL" id="MBH1941277.1"/>
    </source>
</evidence>
<dbReference type="InterPro" id="IPR036568">
    <property type="entry name" value="GGCT-like_sf"/>
</dbReference>
<feature type="transmembrane region" description="Helical" evidence="3">
    <location>
        <begin position="463"/>
        <end position="483"/>
    </location>
</feature>
<keyword evidence="3" id="KW-0472">Membrane</keyword>
<dbReference type="AlphaFoldDB" id="A0A8J7KX35"/>
<accession>A0A8J7KX35</accession>
<dbReference type="Gene3D" id="3.10.490.10">
    <property type="entry name" value="Gamma-glutamyl cyclotransferase-like"/>
    <property type="match status" value="1"/>
</dbReference>
<evidence type="ECO:0000313" key="6">
    <source>
        <dbReference type="Proteomes" id="UP000623269"/>
    </source>
</evidence>
<gene>
    <name evidence="5" type="ORF">I5677_10265</name>
</gene>
<evidence type="ECO:0000256" key="2">
    <source>
        <dbReference type="ARBA" id="ARBA00030602"/>
    </source>
</evidence>
<keyword evidence="6" id="KW-1185">Reference proteome</keyword>
<feature type="transmembrane region" description="Helical" evidence="3">
    <location>
        <begin position="495"/>
        <end position="513"/>
    </location>
</feature>
<evidence type="ECO:0000256" key="3">
    <source>
        <dbReference type="SAM" id="Phobius"/>
    </source>
</evidence>
<dbReference type="InterPro" id="IPR013024">
    <property type="entry name" value="GGCT-like"/>
</dbReference>
<dbReference type="InterPro" id="IPR045038">
    <property type="entry name" value="AIG2-like"/>
</dbReference>
<dbReference type="PANTHER" id="PTHR31544:SF2">
    <property type="entry name" value="AIG2-LIKE PROTEIN D"/>
    <property type="match status" value="1"/>
</dbReference>
<dbReference type="GO" id="GO:0016740">
    <property type="term" value="F:transferase activity"/>
    <property type="evidence" value="ECO:0007669"/>
    <property type="project" value="UniProtKB-KW"/>
</dbReference>